<dbReference type="EMBL" id="BFAG01000001">
    <property type="protein sequence ID" value="GBF03875.1"/>
    <property type="molecule type" value="Genomic_DNA"/>
</dbReference>
<evidence type="ECO:0000313" key="3">
    <source>
        <dbReference type="Proteomes" id="UP000236569"/>
    </source>
</evidence>
<accession>A0A2I9DU85</accession>
<evidence type="ECO:0000259" key="1">
    <source>
        <dbReference type="Pfam" id="PF20066"/>
    </source>
</evidence>
<proteinExistence type="predicted"/>
<dbReference type="Proteomes" id="UP000236569">
    <property type="component" value="Unassembled WGS sequence"/>
</dbReference>
<name>A0A2I9DU85_9DEIO</name>
<protein>
    <recommendedName>
        <fullName evidence="1">Glyoxalase-related protein domain-containing protein</fullName>
    </recommendedName>
</protein>
<dbReference type="InterPro" id="IPR045517">
    <property type="entry name" value="Glyoxalase_8"/>
</dbReference>
<dbReference type="RefSeq" id="WP_103127484.1">
    <property type="nucleotide sequence ID" value="NZ_BFAG01000001.1"/>
</dbReference>
<evidence type="ECO:0000313" key="2">
    <source>
        <dbReference type="EMBL" id="GBF03875.1"/>
    </source>
</evidence>
<feature type="domain" description="Glyoxalase-related protein" evidence="1">
    <location>
        <begin position="13"/>
        <end position="64"/>
    </location>
</feature>
<dbReference type="OrthoDB" id="7350221at2"/>
<comment type="caution">
    <text evidence="2">The sequence shown here is derived from an EMBL/GenBank/DDBJ whole genome shotgun (WGS) entry which is preliminary data.</text>
</comment>
<keyword evidence="3" id="KW-1185">Reference proteome</keyword>
<organism evidence="2 3">
    <name type="scientific">Deinococcus aerius</name>
    <dbReference type="NCBI Taxonomy" id="200253"/>
    <lineage>
        <taxon>Bacteria</taxon>
        <taxon>Thermotogati</taxon>
        <taxon>Deinococcota</taxon>
        <taxon>Deinococci</taxon>
        <taxon>Deinococcales</taxon>
        <taxon>Deinococcaceae</taxon>
        <taxon>Deinococcus</taxon>
    </lineage>
</organism>
<dbReference type="AlphaFoldDB" id="A0A2I9DU85"/>
<dbReference type="Pfam" id="PF20066">
    <property type="entry name" value="Glyoxalase_8"/>
    <property type="match status" value="1"/>
</dbReference>
<reference evidence="3" key="1">
    <citation type="submission" date="2018-01" db="EMBL/GenBank/DDBJ databases">
        <title>Draft Genome Sequence of the Radioresistant Bacterium Deinococcus aerius TR0125, Isolated from the Higher Atmosphere above Japan.</title>
        <authorList>
            <person name="Satoh K."/>
            <person name="Arai H."/>
            <person name="Sanzen T."/>
            <person name="Kawaguchi Y."/>
            <person name="Hayashi H."/>
            <person name="Yokobori S."/>
            <person name="Yamagishi A."/>
            <person name="Oono Y."/>
            <person name="Narumi I."/>
        </authorList>
    </citation>
    <scope>NUCLEOTIDE SEQUENCE [LARGE SCALE GENOMIC DNA]</scope>
    <source>
        <strain evidence="3">TR0125</strain>
    </source>
</reference>
<sequence length="159" mass="18347">MNEWDRVEQLDAQFKELKRLAGRLKTMVRAFGLPLRQYQALDLVAVAYGYESWQVLCGRWNGSTRDKCDLATLARRVQRAMMKWGLNLDEKVVRQVLIDVARPAAEAGVEPKPLDAGVVRRLERARARRARVASAADSIQLEDRSFKEEEAPWWFNFRG</sequence>
<gene>
    <name evidence="2" type="ORF">DAERI_010047</name>
</gene>